<dbReference type="KEGG" id="aol:S58_67900"/>
<organism evidence="3 4">
    <name type="scientific">Bradyrhizobium oligotrophicum S58</name>
    <dbReference type="NCBI Taxonomy" id="1245469"/>
    <lineage>
        <taxon>Bacteria</taxon>
        <taxon>Pseudomonadati</taxon>
        <taxon>Pseudomonadota</taxon>
        <taxon>Alphaproteobacteria</taxon>
        <taxon>Hyphomicrobiales</taxon>
        <taxon>Nitrobacteraceae</taxon>
        <taxon>Bradyrhizobium</taxon>
    </lineage>
</organism>
<protein>
    <recommendedName>
        <fullName evidence="5">Transmembrane protein</fullName>
    </recommendedName>
</protein>
<name>M4ZFW6_9BRAD</name>
<feature type="region of interest" description="Disordered" evidence="1">
    <location>
        <begin position="55"/>
        <end position="90"/>
    </location>
</feature>
<accession>M4ZFW6</accession>
<dbReference type="AlphaFoldDB" id="M4ZFW6"/>
<dbReference type="STRING" id="1245469.S58_67900"/>
<reference evidence="3 4" key="1">
    <citation type="journal article" date="2013" name="Appl. Environ. Microbiol.">
        <title>Genome analysis suggests that the soil oligotrophic bacterium Agromonas oligotrophica (Bradyrhizobium oligotrophicum) is a nitrogen-fixing symbiont of Aeschynomene indica.</title>
        <authorList>
            <person name="Okubo T."/>
            <person name="Fukushima S."/>
            <person name="Itakura M."/>
            <person name="Oshima K."/>
            <person name="Longtonglang A."/>
            <person name="Teaumroong N."/>
            <person name="Mitsui H."/>
            <person name="Hattori M."/>
            <person name="Hattori R."/>
            <person name="Hattori T."/>
            <person name="Minamisawa K."/>
        </authorList>
    </citation>
    <scope>NUCLEOTIDE SEQUENCE [LARGE SCALE GENOMIC DNA]</scope>
    <source>
        <strain evidence="3 4">S58</strain>
    </source>
</reference>
<feature type="compositionally biased region" description="Basic and acidic residues" evidence="1">
    <location>
        <begin position="65"/>
        <end position="75"/>
    </location>
</feature>
<evidence type="ECO:0000256" key="2">
    <source>
        <dbReference type="SAM" id="Phobius"/>
    </source>
</evidence>
<proteinExistence type="predicted"/>
<keyword evidence="2" id="KW-0812">Transmembrane</keyword>
<keyword evidence="2" id="KW-0472">Membrane</keyword>
<dbReference type="HOGENOM" id="CLU_1197928_0_0_5"/>
<evidence type="ECO:0008006" key="5">
    <source>
        <dbReference type="Google" id="ProtNLM"/>
    </source>
</evidence>
<dbReference type="EMBL" id="AP012603">
    <property type="protein sequence ID" value="BAM92757.1"/>
    <property type="molecule type" value="Genomic_DNA"/>
</dbReference>
<gene>
    <name evidence="3" type="ORF">S58_67900</name>
</gene>
<keyword evidence="4" id="KW-1185">Reference proteome</keyword>
<dbReference type="PATRIC" id="fig|1245469.3.peg.6942"/>
<evidence type="ECO:0000256" key="1">
    <source>
        <dbReference type="SAM" id="MobiDB-lite"/>
    </source>
</evidence>
<evidence type="ECO:0000313" key="3">
    <source>
        <dbReference type="EMBL" id="BAM92757.1"/>
    </source>
</evidence>
<dbReference type="Proteomes" id="UP000011841">
    <property type="component" value="Chromosome"/>
</dbReference>
<dbReference type="eggNOG" id="ENOG5032PG5">
    <property type="taxonomic scope" value="Bacteria"/>
</dbReference>
<feature type="transmembrane region" description="Helical" evidence="2">
    <location>
        <begin position="176"/>
        <end position="194"/>
    </location>
</feature>
<sequence length="205" mass="21689">MTVICLAAPAAAQAGSTNSETVNGQYCNDLCKAYMAWSNRVLAITQPSYARPQMRVALPQSSSPKKMDHLDKPERMTQQTPKSHRPANLDSFAQLPAGSRAAMDRTSGDDGSAAYAGAQMGRMLAADAPAPELTGLRGSTADAADMRLVSMTDPRMAGPTTVGDASGSTRSKMPSIWIMLAAAALLAFFGHGWLKRRAEASEGIR</sequence>
<keyword evidence="2" id="KW-1133">Transmembrane helix</keyword>
<evidence type="ECO:0000313" key="4">
    <source>
        <dbReference type="Proteomes" id="UP000011841"/>
    </source>
</evidence>